<keyword evidence="3" id="KW-1185">Reference proteome</keyword>
<sequence length="60" mass="6434">MLERIINTEMIVGLGLVIALVSAIFLGMNELAMSLGSGLVGYMGGKHLPEKRKTKEGESE</sequence>
<keyword evidence="1" id="KW-1133">Transmembrane helix</keyword>
<evidence type="ECO:0000313" key="2">
    <source>
        <dbReference type="EMBL" id="SHJ22593.1"/>
    </source>
</evidence>
<keyword evidence="1" id="KW-0812">Transmembrane</keyword>
<feature type="transmembrane region" description="Helical" evidence="1">
    <location>
        <begin position="12"/>
        <end position="33"/>
    </location>
</feature>
<reference evidence="2 3" key="1">
    <citation type="submission" date="2016-11" db="EMBL/GenBank/DDBJ databases">
        <authorList>
            <person name="Varghese N."/>
            <person name="Submissions S."/>
        </authorList>
    </citation>
    <scope>NUCLEOTIDE SEQUENCE [LARGE SCALE GENOMIC DNA]</scope>
    <source>
        <strain evidence="2 3">DSM 15287</strain>
    </source>
</reference>
<dbReference type="EMBL" id="FQZD01000014">
    <property type="protein sequence ID" value="SHJ22593.1"/>
    <property type="molecule type" value="Genomic_DNA"/>
</dbReference>
<name>A0A1M6HK61_9FIRM</name>
<protein>
    <submittedName>
        <fullName evidence="2">Uncharacterized protein</fullName>
    </submittedName>
</protein>
<keyword evidence="1" id="KW-0472">Membrane</keyword>
<dbReference type="AlphaFoldDB" id="A0A1M6HK61"/>
<accession>A0A1M6HK61</accession>
<proteinExistence type="predicted"/>
<dbReference type="OrthoDB" id="1625476at2"/>
<evidence type="ECO:0000256" key="1">
    <source>
        <dbReference type="SAM" id="Phobius"/>
    </source>
</evidence>
<organism evidence="2 3">
    <name type="scientific">Propionispora hippei DSM 15287</name>
    <dbReference type="NCBI Taxonomy" id="1123003"/>
    <lineage>
        <taxon>Bacteria</taxon>
        <taxon>Bacillati</taxon>
        <taxon>Bacillota</taxon>
        <taxon>Negativicutes</taxon>
        <taxon>Selenomonadales</taxon>
        <taxon>Sporomusaceae</taxon>
        <taxon>Propionispora</taxon>
    </lineage>
</organism>
<gene>
    <name evidence="2" type="ORF">SAMN02745170_02011</name>
</gene>
<dbReference type="Proteomes" id="UP000322917">
    <property type="component" value="Unassembled WGS sequence"/>
</dbReference>
<evidence type="ECO:0000313" key="3">
    <source>
        <dbReference type="Proteomes" id="UP000322917"/>
    </source>
</evidence>